<dbReference type="RefSeq" id="WP_046089032.1">
    <property type="nucleotide sequence ID" value="NZ_LAKD02000122.1"/>
</dbReference>
<accession>A0A1V4CUJ0</accession>
<evidence type="ECO:0000313" key="3">
    <source>
        <dbReference type="Proteomes" id="UP000033615"/>
    </source>
</evidence>
<organism evidence="2 3">
    <name type="scientific">Streptomyces antioxidans</name>
    <dbReference type="NCBI Taxonomy" id="1507734"/>
    <lineage>
        <taxon>Bacteria</taxon>
        <taxon>Bacillati</taxon>
        <taxon>Actinomycetota</taxon>
        <taxon>Actinomycetes</taxon>
        <taxon>Kitasatosporales</taxon>
        <taxon>Streptomycetaceae</taxon>
        <taxon>Streptomyces</taxon>
    </lineage>
</organism>
<feature type="region of interest" description="Disordered" evidence="1">
    <location>
        <begin position="179"/>
        <end position="309"/>
    </location>
</feature>
<dbReference type="InterPro" id="IPR036689">
    <property type="entry name" value="ESAT-6-like_sf"/>
</dbReference>
<feature type="compositionally biased region" description="Polar residues" evidence="1">
    <location>
        <begin position="359"/>
        <end position="370"/>
    </location>
</feature>
<keyword evidence="3" id="KW-1185">Reference proteome</keyword>
<feature type="compositionally biased region" description="Polar residues" evidence="1">
    <location>
        <begin position="382"/>
        <end position="397"/>
    </location>
</feature>
<gene>
    <name evidence="2" type="ORF">VT50_0235080</name>
</gene>
<feature type="compositionally biased region" description="Low complexity" evidence="1">
    <location>
        <begin position="435"/>
        <end position="444"/>
    </location>
</feature>
<feature type="compositionally biased region" description="Polar residues" evidence="1">
    <location>
        <begin position="212"/>
        <end position="226"/>
    </location>
</feature>
<feature type="region of interest" description="Disordered" evidence="1">
    <location>
        <begin position="334"/>
        <end position="521"/>
    </location>
</feature>
<dbReference type="SUPFAM" id="SSF140453">
    <property type="entry name" value="EsxAB dimer-like"/>
    <property type="match status" value="1"/>
</dbReference>
<dbReference type="OrthoDB" id="4337967at2"/>
<name>A0A1V4CUJ0_9ACTN</name>
<evidence type="ECO:0000313" key="2">
    <source>
        <dbReference type="EMBL" id="OPF71111.1"/>
    </source>
</evidence>
<reference evidence="2" key="1">
    <citation type="submission" date="2016-12" db="EMBL/GenBank/DDBJ databases">
        <title>Genome sequence of Streptomyces antioxidans MUSC 164.</title>
        <authorList>
            <person name="Lee L.-H."/>
            <person name="Ser H.-L."/>
        </authorList>
    </citation>
    <scope>NUCLEOTIDE SEQUENCE [LARGE SCALE GENOMIC DNA]</scope>
    <source>
        <strain evidence="2">MUSC 164</strain>
    </source>
</reference>
<proteinExistence type="predicted"/>
<comment type="caution">
    <text evidence="2">The sequence shown here is derived from an EMBL/GenBank/DDBJ whole genome shotgun (WGS) entry which is preliminary data.</text>
</comment>
<evidence type="ECO:0000256" key="1">
    <source>
        <dbReference type="SAM" id="MobiDB-lite"/>
    </source>
</evidence>
<dbReference type="Proteomes" id="UP000033615">
    <property type="component" value="Unassembled WGS sequence"/>
</dbReference>
<sequence>MGESDKLPPLKMCYNITSFEHASFEDMLAMVEGTDEQEIIRRGNALTKAQSEIEKIGDELKKRVGRVTWKGEGGDAFRNWGDDFANQALKLASFAGSVGTAMETAGQALSEVKKSMPDRPAGSQMCYADQEKEKKRLEGLDKARDEALPQMYKLASYYRMSQETIAGTQQEEPVFKPLPASALPKTQDGGGQESYGSPSVSGGNAHTAPASVGTTHPTVDPSTVSPGSPAHVSPAHVSPGHVTPPSVPENPGHVTVPDATHTNIDTVKPSPPITTAPQLPTDGGPPVSPVTDRPGPVGLPASPPPTVGPTTGVGKIGPTVGKVNPSVAKVNPTVGKVNPTVGTGGTKGPLAAPRLPNGPTEQINGRSTNPMRADRSIVGGIQNHQAGTNQGTRQSRGTVIGREPAGPVGRAGPGAGPGLPAAGRPGGVIGGGPNRGAPAAARAEGASRRASELRTGGEFTPGGSGLVRGQAEGRAPGTAASGRGEGRTRQREEGRDAPDQLAENDETSNEGRRGTVPPVIG</sequence>
<protein>
    <recommendedName>
        <fullName evidence="4">WXG100 family type VII secretion target</fullName>
    </recommendedName>
</protein>
<dbReference type="EMBL" id="LAKD02000122">
    <property type="protein sequence ID" value="OPF71111.1"/>
    <property type="molecule type" value="Genomic_DNA"/>
</dbReference>
<dbReference type="AlphaFoldDB" id="A0A1V4CUJ0"/>
<feature type="compositionally biased region" description="Basic and acidic residues" evidence="1">
    <location>
        <begin position="484"/>
        <end position="498"/>
    </location>
</feature>
<feature type="compositionally biased region" description="Gly residues" evidence="1">
    <location>
        <begin position="424"/>
        <end position="434"/>
    </location>
</feature>
<feature type="compositionally biased region" description="Polar residues" evidence="1">
    <location>
        <begin position="194"/>
        <end position="204"/>
    </location>
</feature>
<evidence type="ECO:0008006" key="4">
    <source>
        <dbReference type="Google" id="ProtNLM"/>
    </source>
</evidence>